<dbReference type="PANTHER" id="PTHR21468">
    <property type="entry name" value="HSD9"/>
    <property type="match status" value="1"/>
</dbReference>
<dbReference type="Proteomes" id="UP001626550">
    <property type="component" value="Unassembled WGS sequence"/>
</dbReference>
<sequence length="373" mass="43793">MAKGKKKGSSKGKKNMTVKLTPKEQLIEYRIKLAQDQLDELNLKKFKIEEEIKLNEAKNATLTNDRDQYMGFCLSKLRRDPFSRSPEITKEDVDKKLLSLWELKQTQEDINQGIHESIRLKELSIESNQKEIEKWQEFSSTGLQNMEGRKNALQLELDEMRVNFESMKKFLKEKFESDKAQNEASTSEEIKLKRVTAFEEALKVLSKDNIEDMRDNIWLEKEVQMHRDELETLQIRMRQLEEKNLALTAESMKYNRQHLLISNTIFNGENNLFQQDLAEAFPDNESTNANTEIIFDQLLLDLPKTAELDEFMDFGTQELKLLSLNVNSIPIHDNESRSKEELEFTRRVDPWDLQYPNQINYQKNLIADSDQSC</sequence>
<protein>
    <submittedName>
        <fullName evidence="2">Coiled-coil domain containing 83</fullName>
    </submittedName>
</protein>
<name>A0ABD2QDK3_9PLAT</name>
<dbReference type="InterPro" id="IPR026702">
    <property type="entry name" value="CCDC83"/>
</dbReference>
<evidence type="ECO:0000256" key="1">
    <source>
        <dbReference type="SAM" id="Coils"/>
    </source>
</evidence>
<dbReference type="PANTHER" id="PTHR21468:SF1">
    <property type="entry name" value="COILED-COIL DOMAIN-CONTAINING PROTEIN 83"/>
    <property type="match status" value="1"/>
</dbReference>
<reference evidence="2 3" key="1">
    <citation type="submission" date="2024-11" db="EMBL/GenBank/DDBJ databases">
        <title>Adaptive evolution of stress response genes in parasites aligns with host niche diversity.</title>
        <authorList>
            <person name="Hahn C."/>
            <person name="Resl P."/>
        </authorList>
    </citation>
    <scope>NUCLEOTIDE SEQUENCE [LARGE SCALE GENOMIC DNA]</scope>
    <source>
        <strain evidence="2">EGGRZ-B1_66</strain>
        <tissue evidence="2">Body</tissue>
    </source>
</reference>
<dbReference type="EMBL" id="JBJKFK010000378">
    <property type="protein sequence ID" value="KAL3317473.1"/>
    <property type="molecule type" value="Genomic_DNA"/>
</dbReference>
<organism evidence="2 3">
    <name type="scientific">Cichlidogyrus casuarinus</name>
    <dbReference type="NCBI Taxonomy" id="1844966"/>
    <lineage>
        <taxon>Eukaryota</taxon>
        <taxon>Metazoa</taxon>
        <taxon>Spiralia</taxon>
        <taxon>Lophotrochozoa</taxon>
        <taxon>Platyhelminthes</taxon>
        <taxon>Monogenea</taxon>
        <taxon>Monopisthocotylea</taxon>
        <taxon>Dactylogyridea</taxon>
        <taxon>Ancyrocephalidae</taxon>
        <taxon>Cichlidogyrus</taxon>
    </lineage>
</organism>
<evidence type="ECO:0000313" key="2">
    <source>
        <dbReference type="EMBL" id="KAL3317473.1"/>
    </source>
</evidence>
<accession>A0ABD2QDK3</accession>
<feature type="coiled-coil region" evidence="1">
    <location>
        <begin position="31"/>
        <end position="58"/>
    </location>
</feature>
<dbReference type="AlphaFoldDB" id="A0ABD2QDK3"/>
<gene>
    <name evidence="2" type="primary">CCDC83</name>
    <name evidence="2" type="ORF">Ciccas_003865</name>
</gene>
<evidence type="ECO:0000313" key="3">
    <source>
        <dbReference type="Proteomes" id="UP001626550"/>
    </source>
</evidence>
<feature type="coiled-coil region" evidence="1">
    <location>
        <begin position="223"/>
        <end position="257"/>
    </location>
</feature>
<proteinExistence type="predicted"/>
<keyword evidence="3" id="KW-1185">Reference proteome</keyword>
<keyword evidence="1" id="KW-0175">Coiled coil</keyword>
<comment type="caution">
    <text evidence="2">The sequence shown here is derived from an EMBL/GenBank/DDBJ whole genome shotgun (WGS) entry which is preliminary data.</text>
</comment>